<evidence type="ECO:0000256" key="3">
    <source>
        <dbReference type="ARBA" id="ARBA00022691"/>
    </source>
</evidence>
<dbReference type="EMBL" id="OIVN01001209">
    <property type="protein sequence ID" value="SPC91159.1"/>
    <property type="molecule type" value="Genomic_DNA"/>
</dbReference>
<evidence type="ECO:0000259" key="6">
    <source>
        <dbReference type="Pfam" id="PF08100"/>
    </source>
</evidence>
<dbReference type="Pfam" id="PF08100">
    <property type="entry name" value="Dimerisation"/>
    <property type="match status" value="1"/>
</dbReference>
<dbReference type="PIRSF" id="PIRSF005739">
    <property type="entry name" value="O-mtase"/>
    <property type="match status" value="1"/>
</dbReference>
<dbReference type="InterPro" id="IPR001077">
    <property type="entry name" value="COMT_C"/>
</dbReference>
<evidence type="ECO:0000256" key="4">
    <source>
        <dbReference type="PIRSR" id="PIRSR005739-1"/>
    </source>
</evidence>
<reference evidence="7" key="1">
    <citation type="submission" date="2018-02" db="EMBL/GenBank/DDBJ databases">
        <authorList>
            <person name="Cohen D.B."/>
            <person name="Kent A.D."/>
        </authorList>
    </citation>
    <scope>NUCLEOTIDE SEQUENCE</scope>
</reference>
<name>A0A2N9FVZ5_FAGSY</name>
<dbReference type="PANTHER" id="PTHR11746">
    <property type="entry name" value="O-METHYLTRANSFERASE"/>
    <property type="match status" value="1"/>
</dbReference>
<evidence type="ECO:0000259" key="5">
    <source>
        <dbReference type="Pfam" id="PF00891"/>
    </source>
</evidence>
<dbReference type="InterPro" id="IPR016461">
    <property type="entry name" value="COMT-like"/>
</dbReference>
<dbReference type="InterPro" id="IPR036390">
    <property type="entry name" value="WH_DNA-bd_sf"/>
</dbReference>
<dbReference type="InterPro" id="IPR012967">
    <property type="entry name" value="COMT_dimerisation"/>
</dbReference>
<accession>A0A2N9FVZ5</accession>
<dbReference type="Pfam" id="PF00891">
    <property type="entry name" value="Methyltransf_2"/>
    <property type="match status" value="1"/>
</dbReference>
<protein>
    <recommendedName>
        <fullName evidence="8">O-methyltransferase domain-containing protein</fullName>
    </recommendedName>
</protein>
<evidence type="ECO:0000313" key="7">
    <source>
        <dbReference type="EMBL" id="SPC91159.1"/>
    </source>
</evidence>
<feature type="domain" description="O-methyltransferase C-terminal" evidence="5">
    <location>
        <begin position="143"/>
        <end position="344"/>
    </location>
</feature>
<dbReference type="Gene3D" id="3.40.50.150">
    <property type="entry name" value="Vaccinia Virus protein VP39"/>
    <property type="match status" value="1"/>
</dbReference>
<dbReference type="SUPFAM" id="SSF53335">
    <property type="entry name" value="S-adenosyl-L-methionine-dependent methyltransferases"/>
    <property type="match status" value="1"/>
</dbReference>
<dbReference type="InterPro" id="IPR036388">
    <property type="entry name" value="WH-like_DNA-bd_sf"/>
</dbReference>
<dbReference type="InterPro" id="IPR029063">
    <property type="entry name" value="SAM-dependent_MTases_sf"/>
</dbReference>
<dbReference type="GO" id="GO:0008171">
    <property type="term" value="F:O-methyltransferase activity"/>
    <property type="evidence" value="ECO:0007669"/>
    <property type="project" value="InterPro"/>
</dbReference>
<keyword evidence="2" id="KW-0808">Transferase</keyword>
<feature type="domain" description="O-methyltransferase dimerisation" evidence="6">
    <location>
        <begin position="25"/>
        <end position="118"/>
    </location>
</feature>
<dbReference type="FunFam" id="1.10.10.10:FF:000357">
    <property type="entry name" value="Caffeic acid 3-O-methyltransferase"/>
    <property type="match status" value="1"/>
</dbReference>
<gene>
    <name evidence="7" type="ORF">FSB_LOCUS19041</name>
</gene>
<dbReference type="AlphaFoldDB" id="A0A2N9FVZ5"/>
<dbReference type="PROSITE" id="PS51683">
    <property type="entry name" value="SAM_OMT_II"/>
    <property type="match status" value="1"/>
</dbReference>
<keyword evidence="1" id="KW-0489">Methyltransferase</keyword>
<dbReference type="GO" id="GO:0032259">
    <property type="term" value="P:methylation"/>
    <property type="evidence" value="ECO:0007669"/>
    <property type="project" value="UniProtKB-KW"/>
</dbReference>
<dbReference type="GO" id="GO:0046983">
    <property type="term" value="F:protein dimerization activity"/>
    <property type="evidence" value="ECO:0007669"/>
    <property type="project" value="InterPro"/>
</dbReference>
<dbReference type="Gene3D" id="1.10.10.10">
    <property type="entry name" value="Winged helix-like DNA-binding domain superfamily/Winged helix DNA-binding domain"/>
    <property type="match status" value="1"/>
</dbReference>
<evidence type="ECO:0000256" key="1">
    <source>
        <dbReference type="ARBA" id="ARBA00022603"/>
    </source>
</evidence>
<keyword evidence="3" id="KW-0949">S-adenosyl-L-methionine</keyword>
<feature type="active site" description="Proton acceptor" evidence="4">
    <location>
        <position position="269"/>
    </location>
</feature>
<dbReference type="SUPFAM" id="SSF46785">
    <property type="entry name" value="Winged helix' DNA-binding domain"/>
    <property type="match status" value="1"/>
</dbReference>
<organism evidence="7">
    <name type="scientific">Fagus sylvatica</name>
    <name type="common">Beechnut</name>
    <dbReference type="NCBI Taxonomy" id="28930"/>
    <lineage>
        <taxon>Eukaryota</taxon>
        <taxon>Viridiplantae</taxon>
        <taxon>Streptophyta</taxon>
        <taxon>Embryophyta</taxon>
        <taxon>Tracheophyta</taxon>
        <taxon>Spermatophyta</taxon>
        <taxon>Magnoliopsida</taxon>
        <taxon>eudicotyledons</taxon>
        <taxon>Gunneridae</taxon>
        <taxon>Pentapetalae</taxon>
        <taxon>rosids</taxon>
        <taxon>fabids</taxon>
        <taxon>Fagales</taxon>
        <taxon>Fagaceae</taxon>
        <taxon>Fagus</taxon>
    </lineage>
</organism>
<sequence length="363" mass="40038">MGSIENHITPNLSEEDEACLQAMLLSSTHIFPFVLNAAIELDLFSIIAGAGPGPAACMTLSEIASQLPTQDSDAPSRLDRMLRLLTSHSLLTCSIHTLEDGRVERLYGLTPTGHFFLEKEDEGSIASFSALTCHRAPVEVGMHMKDAILEGNQFKKVHGMSMYQYMDKVPTFNKMFNKTMADLSTIIMKKILEVYQGFEGLTSLVDVGGGTAKCLSMIISKYPSIKGINFDLPHVTQSAPSYLGIEHVGGDMFHNIPKGDAIMLKNTLHNWTDEKCMILLRNCYASLPNNGKVIIIELLMPEAPESSMASKYVSQLDNAMLLNHDGQERTEKEFEALCKGSGFSSFQVVSCACTLWVVMEFHK</sequence>
<proteinExistence type="predicted"/>
<evidence type="ECO:0000256" key="2">
    <source>
        <dbReference type="ARBA" id="ARBA00022679"/>
    </source>
</evidence>
<evidence type="ECO:0008006" key="8">
    <source>
        <dbReference type="Google" id="ProtNLM"/>
    </source>
</evidence>